<dbReference type="PROSITE" id="PS50048">
    <property type="entry name" value="ZN2_CY6_FUNGAL_2"/>
    <property type="match status" value="1"/>
</dbReference>
<dbReference type="Gene3D" id="4.10.240.10">
    <property type="entry name" value="Zn(2)-C6 fungal-type DNA-binding domain"/>
    <property type="match status" value="1"/>
</dbReference>
<dbReference type="Pfam" id="PF00172">
    <property type="entry name" value="Zn_clus"/>
    <property type="match status" value="1"/>
</dbReference>
<accession>A0ABR4ESZ5</accession>
<dbReference type="PANTHER" id="PTHR47784">
    <property type="entry name" value="STEROL UPTAKE CONTROL PROTEIN 2"/>
    <property type="match status" value="1"/>
</dbReference>
<evidence type="ECO:0000256" key="1">
    <source>
        <dbReference type="ARBA" id="ARBA00023242"/>
    </source>
</evidence>
<dbReference type="Proteomes" id="UP001600888">
    <property type="component" value="Unassembled WGS sequence"/>
</dbReference>
<reference evidence="3 4" key="1">
    <citation type="submission" date="2024-03" db="EMBL/GenBank/DDBJ databases">
        <title>A high-quality draft genome sequence of Diaporthe vaccinii, a causative agent of upright dieback and viscid rot disease in cranberry plants.</title>
        <authorList>
            <person name="Sarrasin M."/>
            <person name="Lang B.F."/>
            <person name="Burger G."/>
        </authorList>
    </citation>
    <scope>NUCLEOTIDE SEQUENCE [LARGE SCALE GENOMIC DNA]</scope>
    <source>
        <strain evidence="3 4">IS7</strain>
    </source>
</reference>
<evidence type="ECO:0000313" key="4">
    <source>
        <dbReference type="Proteomes" id="UP001600888"/>
    </source>
</evidence>
<dbReference type="InterPro" id="IPR036864">
    <property type="entry name" value="Zn2-C6_fun-type_DNA-bd_sf"/>
</dbReference>
<name>A0ABR4ESZ5_9PEZI</name>
<evidence type="ECO:0000313" key="3">
    <source>
        <dbReference type="EMBL" id="KAL2285569.1"/>
    </source>
</evidence>
<dbReference type="SMART" id="SM00066">
    <property type="entry name" value="GAL4"/>
    <property type="match status" value="1"/>
</dbReference>
<proteinExistence type="predicted"/>
<protein>
    <recommendedName>
        <fullName evidence="2">Zn(2)-C6 fungal-type domain-containing protein</fullName>
    </recommendedName>
</protein>
<feature type="domain" description="Zn(2)-C6 fungal-type" evidence="2">
    <location>
        <begin position="27"/>
        <end position="57"/>
    </location>
</feature>
<dbReference type="InterPro" id="IPR001138">
    <property type="entry name" value="Zn2Cys6_DnaBD"/>
</dbReference>
<dbReference type="SUPFAM" id="SSF57701">
    <property type="entry name" value="Zn2/Cys6 DNA-binding domain"/>
    <property type="match status" value="1"/>
</dbReference>
<dbReference type="PANTHER" id="PTHR47784:SF5">
    <property type="entry name" value="STEROL UPTAKE CONTROL PROTEIN 2"/>
    <property type="match status" value="1"/>
</dbReference>
<sequence>MYTRAESLSLAETGVRRRKAHTKSRKGCGDCKMRYTKCDEGKPSCKKCLSFRVLCSYGHPTTPGEGILQPSIGKMSHVDVLTAPSLRNTILGALNAEILTLTGQHPFLMHLALGFTLMHDRHLISSPPRPASMAELDHFTRGTALFNMKLSGSLTPSEKDAIWAAATLLGSSTIAGVDALAPE</sequence>
<keyword evidence="1" id="KW-0539">Nucleus</keyword>
<comment type="caution">
    <text evidence="3">The sequence shown here is derived from an EMBL/GenBank/DDBJ whole genome shotgun (WGS) entry which is preliminary data.</text>
</comment>
<dbReference type="CDD" id="cd00067">
    <property type="entry name" value="GAL4"/>
    <property type="match status" value="1"/>
</dbReference>
<dbReference type="InterPro" id="IPR053157">
    <property type="entry name" value="Sterol_Uptake_Regulator"/>
</dbReference>
<organism evidence="3 4">
    <name type="scientific">Diaporthe vaccinii</name>
    <dbReference type="NCBI Taxonomy" id="105482"/>
    <lineage>
        <taxon>Eukaryota</taxon>
        <taxon>Fungi</taxon>
        <taxon>Dikarya</taxon>
        <taxon>Ascomycota</taxon>
        <taxon>Pezizomycotina</taxon>
        <taxon>Sordariomycetes</taxon>
        <taxon>Sordariomycetidae</taxon>
        <taxon>Diaporthales</taxon>
        <taxon>Diaporthaceae</taxon>
        <taxon>Diaporthe</taxon>
        <taxon>Diaporthe eres species complex</taxon>
    </lineage>
</organism>
<evidence type="ECO:0000259" key="2">
    <source>
        <dbReference type="PROSITE" id="PS50048"/>
    </source>
</evidence>
<dbReference type="EMBL" id="JBAWTH010000029">
    <property type="protein sequence ID" value="KAL2285569.1"/>
    <property type="molecule type" value="Genomic_DNA"/>
</dbReference>
<keyword evidence="4" id="KW-1185">Reference proteome</keyword>
<gene>
    <name evidence="3" type="ORF">FJTKL_07600</name>
</gene>